<keyword evidence="3" id="KW-1185">Reference proteome</keyword>
<evidence type="ECO:0000313" key="3">
    <source>
        <dbReference type="Proteomes" id="UP000287033"/>
    </source>
</evidence>
<evidence type="ECO:0000256" key="1">
    <source>
        <dbReference type="SAM" id="MobiDB-lite"/>
    </source>
</evidence>
<proteinExistence type="predicted"/>
<feature type="region of interest" description="Disordered" evidence="1">
    <location>
        <begin position="37"/>
        <end position="57"/>
    </location>
</feature>
<evidence type="ECO:0000313" key="2">
    <source>
        <dbReference type="EMBL" id="GCC40162.1"/>
    </source>
</evidence>
<name>A0A401TC08_CHIPU</name>
<organism evidence="2 3">
    <name type="scientific">Chiloscyllium punctatum</name>
    <name type="common">Brownbanded bambooshark</name>
    <name type="synonym">Hemiscyllium punctatum</name>
    <dbReference type="NCBI Taxonomy" id="137246"/>
    <lineage>
        <taxon>Eukaryota</taxon>
        <taxon>Metazoa</taxon>
        <taxon>Chordata</taxon>
        <taxon>Craniata</taxon>
        <taxon>Vertebrata</taxon>
        <taxon>Chondrichthyes</taxon>
        <taxon>Elasmobranchii</taxon>
        <taxon>Galeomorphii</taxon>
        <taxon>Galeoidea</taxon>
        <taxon>Orectolobiformes</taxon>
        <taxon>Hemiscylliidae</taxon>
        <taxon>Chiloscyllium</taxon>
    </lineage>
</organism>
<reference evidence="2 3" key="1">
    <citation type="journal article" date="2018" name="Nat. Ecol. Evol.">
        <title>Shark genomes provide insights into elasmobranch evolution and the origin of vertebrates.</title>
        <authorList>
            <person name="Hara Y"/>
            <person name="Yamaguchi K"/>
            <person name="Onimaru K"/>
            <person name="Kadota M"/>
            <person name="Koyanagi M"/>
            <person name="Keeley SD"/>
            <person name="Tatsumi K"/>
            <person name="Tanaka K"/>
            <person name="Motone F"/>
            <person name="Kageyama Y"/>
            <person name="Nozu R"/>
            <person name="Adachi N"/>
            <person name="Nishimura O"/>
            <person name="Nakagawa R"/>
            <person name="Tanegashima C"/>
            <person name="Kiyatake I"/>
            <person name="Matsumoto R"/>
            <person name="Murakumo K"/>
            <person name="Nishida K"/>
            <person name="Terakita A"/>
            <person name="Kuratani S"/>
            <person name="Sato K"/>
            <person name="Hyodo S Kuraku.S."/>
        </authorList>
    </citation>
    <scope>NUCLEOTIDE SEQUENCE [LARGE SCALE GENOMIC DNA]</scope>
</reference>
<comment type="caution">
    <text evidence="2">The sequence shown here is derived from an EMBL/GenBank/DDBJ whole genome shotgun (WGS) entry which is preliminary data.</text>
</comment>
<protein>
    <submittedName>
        <fullName evidence="2">Uncharacterized protein</fullName>
    </submittedName>
</protein>
<dbReference type="AlphaFoldDB" id="A0A401TC08"/>
<dbReference type="EMBL" id="BEZZ01030149">
    <property type="protein sequence ID" value="GCC40162.1"/>
    <property type="molecule type" value="Genomic_DNA"/>
</dbReference>
<accession>A0A401TC08</accession>
<dbReference type="Proteomes" id="UP000287033">
    <property type="component" value="Unassembled WGS sequence"/>
</dbReference>
<gene>
    <name evidence="2" type="ORF">chiPu_0023960</name>
</gene>
<sequence>MATQSGAASGSLAPAGDTGGEEAFKLFLTEVKAAGRAGKVEKEGPELKPFPQNSAQRLHSLFRKARLQPEA</sequence>